<comment type="caution">
    <text evidence="2">The sequence shown here is derived from an EMBL/GenBank/DDBJ whole genome shotgun (WGS) entry which is preliminary data.</text>
</comment>
<dbReference type="AlphaFoldDB" id="A0AAV9L5Y7"/>
<feature type="compositionally biased region" description="Basic and acidic residues" evidence="1">
    <location>
        <begin position="110"/>
        <end position="123"/>
    </location>
</feature>
<evidence type="ECO:0000313" key="2">
    <source>
        <dbReference type="EMBL" id="KAK4720330.1"/>
    </source>
</evidence>
<feature type="compositionally biased region" description="Polar residues" evidence="1">
    <location>
        <begin position="14"/>
        <end position="33"/>
    </location>
</feature>
<reference evidence="2 3" key="1">
    <citation type="submission" date="2023-10" db="EMBL/GenBank/DDBJ databases">
        <title>Genome-Wide Identification Analysis in wild type Solanum Pinnatisectum Reveals Some Genes Defensing Phytophthora Infestans.</title>
        <authorList>
            <person name="Sun C."/>
        </authorList>
    </citation>
    <scope>NUCLEOTIDE SEQUENCE [LARGE SCALE GENOMIC DNA]</scope>
    <source>
        <strain evidence="2">LQN</strain>
        <tissue evidence="2">Leaf</tissue>
    </source>
</reference>
<accession>A0AAV9L5Y7</accession>
<evidence type="ECO:0000313" key="3">
    <source>
        <dbReference type="Proteomes" id="UP001311915"/>
    </source>
</evidence>
<dbReference type="EMBL" id="JAWPEI010000008">
    <property type="protein sequence ID" value="KAK4720330.1"/>
    <property type="molecule type" value="Genomic_DNA"/>
</dbReference>
<name>A0AAV9L5Y7_9SOLN</name>
<sequence>MNLNEKMNRDGPNMDTNASLPAQPAGDNSHTSAIQLAEAAARQEEANDHYSKTRALENSVEETQSSNFSFGIKANSMHVTSNSNLCVVQDTNQSYMEKFGQDEQQMDEQTSQRHQDKGEEKRVSRGAKMLCEY</sequence>
<gene>
    <name evidence="2" type="ORF">R3W88_018668</name>
</gene>
<keyword evidence="3" id="KW-1185">Reference proteome</keyword>
<dbReference type="Proteomes" id="UP001311915">
    <property type="component" value="Unassembled WGS sequence"/>
</dbReference>
<organism evidence="2 3">
    <name type="scientific">Solanum pinnatisectum</name>
    <name type="common">tansyleaf nightshade</name>
    <dbReference type="NCBI Taxonomy" id="50273"/>
    <lineage>
        <taxon>Eukaryota</taxon>
        <taxon>Viridiplantae</taxon>
        <taxon>Streptophyta</taxon>
        <taxon>Embryophyta</taxon>
        <taxon>Tracheophyta</taxon>
        <taxon>Spermatophyta</taxon>
        <taxon>Magnoliopsida</taxon>
        <taxon>eudicotyledons</taxon>
        <taxon>Gunneridae</taxon>
        <taxon>Pentapetalae</taxon>
        <taxon>asterids</taxon>
        <taxon>lamiids</taxon>
        <taxon>Solanales</taxon>
        <taxon>Solanaceae</taxon>
        <taxon>Solanoideae</taxon>
        <taxon>Solaneae</taxon>
        <taxon>Solanum</taxon>
    </lineage>
</organism>
<evidence type="ECO:0000256" key="1">
    <source>
        <dbReference type="SAM" id="MobiDB-lite"/>
    </source>
</evidence>
<protein>
    <submittedName>
        <fullName evidence="2">Uncharacterized protein</fullName>
    </submittedName>
</protein>
<feature type="region of interest" description="Disordered" evidence="1">
    <location>
        <begin position="1"/>
        <end position="33"/>
    </location>
</feature>
<feature type="region of interest" description="Disordered" evidence="1">
    <location>
        <begin position="99"/>
        <end position="133"/>
    </location>
</feature>
<proteinExistence type="predicted"/>